<evidence type="ECO:0000313" key="2">
    <source>
        <dbReference type="EMBL" id="CAA9299148.1"/>
    </source>
</evidence>
<evidence type="ECO:0000256" key="1">
    <source>
        <dbReference type="SAM" id="SignalP"/>
    </source>
</evidence>
<keyword evidence="1" id="KW-0732">Signal</keyword>
<feature type="chain" id="PRO_5027006131" evidence="1">
    <location>
        <begin position="25"/>
        <end position="380"/>
    </location>
</feature>
<reference evidence="2" key="1">
    <citation type="submission" date="2020-02" db="EMBL/GenBank/DDBJ databases">
        <authorList>
            <person name="Meier V. D."/>
        </authorList>
    </citation>
    <scope>NUCLEOTIDE SEQUENCE</scope>
    <source>
        <strain evidence="2">AVDCRST_MAG40</strain>
    </source>
</reference>
<dbReference type="EMBL" id="CADCTX010000068">
    <property type="protein sequence ID" value="CAA9299148.1"/>
    <property type="molecule type" value="Genomic_DNA"/>
</dbReference>
<protein>
    <submittedName>
        <fullName evidence="2">Uncharacterized protein</fullName>
    </submittedName>
</protein>
<dbReference type="PROSITE" id="PS51257">
    <property type="entry name" value="PROKAR_LIPOPROTEIN"/>
    <property type="match status" value="1"/>
</dbReference>
<accession>A0A6J4K8X7</accession>
<feature type="signal peptide" evidence="1">
    <location>
        <begin position="1"/>
        <end position="24"/>
    </location>
</feature>
<proteinExistence type="predicted"/>
<dbReference type="AlphaFoldDB" id="A0A6J4K8X7"/>
<sequence>MISLRTTSRYLTGAALTVLLGACADGAVTAPGDLAAPPLSVVAAGDVCSTIDFNGFTHGAGVTTVTAAGTTFAVTAVPYTGANNEVNPNTVARAFDTDALSPLEDRDLLWKPEIGGLCAACNGLGRVLVIEDPRGFATDGDSRWGGVMRFTPVAGSGTFYVKQFTAVDQDAQGSASSPYFEGMPLSLFLDNSTTAAATAQRLGNGTVQTVAVAGTPTFGTSFEFRIGNPEVGYDLGSGALDNVEVCRVTVPPPPPPPPSNPGTGTQGYWKNHPNAWPTSTIMIGGRSYSVAAAIALMQADGKGDKTYNLFAQLVAAKLNVAIGNDASCISAAIAAADAWMTTYPVGSGVKASSAAWQSIAATFTRLDEYNNGRLCAPRRS</sequence>
<gene>
    <name evidence="2" type="ORF">AVDCRST_MAG40-232</name>
</gene>
<name>A0A6J4K8X7_9BACT</name>
<organism evidence="2">
    <name type="scientific">uncultured Gemmatimonadaceae bacterium</name>
    <dbReference type="NCBI Taxonomy" id="246130"/>
    <lineage>
        <taxon>Bacteria</taxon>
        <taxon>Pseudomonadati</taxon>
        <taxon>Gemmatimonadota</taxon>
        <taxon>Gemmatimonadia</taxon>
        <taxon>Gemmatimonadales</taxon>
        <taxon>Gemmatimonadaceae</taxon>
        <taxon>environmental samples</taxon>
    </lineage>
</organism>